<keyword evidence="1" id="KW-0732">Signal</keyword>
<dbReference type="EMBL" id="LLYZ01000005">
    <property type="protein sequence ID" value="KQK25950.1"/>
    <property type="molecule type" value="Genomic_DNA"/>
</dbReference>
<dbReference type="AlphaFoldDB" id="A0A0Q3P8Y2"/>
<feature type="signal peptide" evidence="1">
    <location>
        <begin position="1"/>
        <end position="28"/>
    </location>
</feature>
<evidence type="ECO:0000313" key="2">
    <source>
        <dbReference type="EMBL" id="KQK25950.1"/>
    </source>
</evidence>
<organism evidence="2 3">
    <name type="scientific">Chryseobacterium aquaticum</name>
    <dbReference type="NCBI Taxonomy" id="452084"/>
    <lineage>
        <taxon>Bacteria</taxon>
        <taxon>Pseudomonadati</taxon>
        <taxon>Bacteroidota</taxon>
        <taxon>Flavobacteriia</taxon>
        <taxon>Flavobacteriales</taxon>
        <taxon>Weeksellaceae</taxon>
        <taxon>Chryseobacterium group</taxon>
        <taxon>Chryseobacterium</taxon>
    </lineage>
</organism>
<accession>A0A0Q3P8Y2</accession>
<dbReference type="PROSITE" id="PS51257">
    <property type="entry name" value="PROKAR_LIPOPROTEIN"/>
    <property type="match status" value="1"/>
</dbReference>
<name>A0A0Q3P8Y2_9FLAO</name>
<dbReference type="Proteomes" id="UP000051682">
    <property type="component" value="Unassembled WGS sequence"/>
</dbReference>
<gene>
    <name evidence="2" type="ORF">AR438_10215</name>
</gene>
<reference evidence="2 3" key="1">
    <citation type="submission" date="2015-10" db="EMBL/GenBank/DDBJ databases">
        <title>Chryseobacterium aquaticum genome.</title>
        <authorList>
            <person name="Newman J.D."/>
            <person name="Ferguson M.B."/>
            <person name="Miller J.R."/>
        </authorList>
    </citation>
    <scope>NUCLEOTIDE SEQUENCE [LARGE SCALE GENOMIC DNA]</scope>
    <source>
        <strain evidence="2 3">KCTC 12483</strain>
    </source>
</reference>
<proteinExistence type="predicted"/>
<protein>
    <submittedName>
        <fullName evidence="2">Uncharacterized protein</fullName>
    </submittedName>
</protein>
<evidence type="ECO:0000313" key="3">
    <source>
        <dbReference type="Proteomes" id="UP000051682"/>
    </source>
</evidence>
<keyword evidence="3" id="KW-1185">Reference proteome</keyword>
<dbReference type="STRING" id="452084.AR438_10215"/>
<sequence length="132" mass="14654">MKKRTKMMKNLKIKTLLLCLFISLQSCQQIIDQAEENKAQENFTSEFMGYYSGSYTGDISGSLTVTVRKDATVEVTRSTAGNPDTYVTSLVMSSFNGVSQSPQGFMLIGNMQTKKGTWQQGNLKGTWAITKN</sequence>
<comment type="caution">
    <text evidence="2">The sequence shown here is derived from an EMBL/GenBank/DDBJ whole genome shotgun (WGS) entry which is preliminary data.</text>
</comment>
<evidence type="ECO:0000256" key="1">
    <source>
        <dbReference type="SAM" id="SignalP"/>
    </source>
</evidence>
<feature type="chain" id="PRO_5006206315" evidence="1">
    <location>
        <begin position="29"/>
        <end position="132"/>
    </location>
</feature>